<feature type="domain" description="Putative restriction endonuclease" evidence="1">
    <location>
        <begin position="10"/>
        <end position="173"/>
    </location>
</feature>
<accession>A0ABS3FUY2</accession>
<keyword evidence="2" id="KW-0255">Endonuclease</keyword>
<dbReference type="Gene3D" id="3.90.1570.10">
    <property type="entry name" value="tt1808, chain A"/>
    <property type="match status" value="1"/>
</dbReference>
<dbReference type="InterPro" id="IPR008538">
    <property type="entry name" value="Uma2"/>
</dbReference>
<dbReference type="SUPFAM" id="SSF52980">
    <property type="entry name" value="Restriction endonuclease-like"/>
    <property type="match status" value="1"/>
</dbReference>
<gene>
    <name evidence="2" type="ORF">J0895_17880</name>
</gene>
<reference evidence="2 3" key="1">
    <citation type="submission" date="2021-03" db="EMBL/GenBank/DDBJ databases">
        <title>Metabolic Capacity of the Antarctic Cyanobacterium Phormidium pseudopriestleyi that Sustains Oxygenic Photosynthesis in the Presence of Hydrogen Sulfide.</title>
        <authorList>
            <person name="Lumian J.E."/>
            <person name="Jungblut A.D."/>
            <person name="Dillon M.L."/>
            <person name="Hawes I."/>
            <person name="Doran P.T."/>
            <person name="Mackey T.J."/>
            <person name="Dick G.J."/>
            <person name="Grettenberger C.L."/>
            <person name="Sumner D.Y."/>
        </authorList>
    </citation>
    <scope>NUCLEOTIDE SEQUENCE [LARGE SCALE GENOMIC DNA]</scope>
    <source>
        <strain evidence="2 3">FRX01</strain>
    </source>
</reference>
<evidence type="ECO:0000313" key="3">
    <source>
        <dbReference type="Proteomes" id="UP000664844"/>
    </source>
</evidence>
<evidence type="ECO:0000313" key="2">
    <source>
        <dbReference type="EMBL" id="MBO0350901.1"/>
    </source>
</evidence>
<name>A0ABS3FUY2_9CYAN</name>
<dbReference type="EMBL" id="JAFLQW010000471">
    <property type="protein sequence ID" value="MBO0350901.1"/>
    <property type="molecule type" value="Genomic_DNA"/>
</dbReference>
<sequence>MIAVPNYISPEEYLDIERQTPIRHEYRRGLVYAIAGGTDNHDRIAQNLLYLINLHLRDSSDCRFYSGNVKVNYQDEFYYYPDAFVTCDSRDRSDRYVKRYPKLIAEVLSPSTQTFDLGGKFTDYQKIDTLEEYILISQETQRVECHRLTGTDTWETQVYGEGDRIILKSLELEFAMGELYLGLDP</sequence>
<dbReference type="Proteomes" id="UP000664844">
    <property type="component" value="Unassembled WGS sequence"/>
</dbReference>
<keyword evidence="2" id="KW-0540">Nuclease</keyword>
<dbReference type="GO" id="GO:0004519">
    <property type="term" value="F:endonuclease activity"/>
    <property type="evidence" value="ECO:0007669"/>
    <property type="project" value="UniProtKB-KW"/>
</dbReference>
<keyword evidence="2" id="KW-0378">Hydrolase</keyword>
<dbReference type="RefSeq" id="WP_207089369.1">
    <property type="nucleotide sequence ID" value="NZ_JAFLQW010000471.1"/>
</dbReference>
<organism evidence="2 3">
    <name type="scientific">Phormidium pseudopriestleyi FRX01</name>
    <dbReference type="NCBI Taxonomy" id="1759528"/>
    <lineage>
        <taxon>Bacteria</taxon>
        <taxon>Bacillati</taxon>
        <taxon>Cyanobacteriota</taxon>
        <taxon>Cyanophyceae</taxon>
        <taxon>Oscillatoriophycideae</taxon>
        <taxon>Oscillatoriales</taxon>
        <taxon>Oscillatoriaceae</taxon>
        <taxon>Phormidium</taxon>
    </lineage>
</organism>
<dbReference type="PANTHER" id="PTHR36558">
    <property type="entry name" value="GLR1098 PROTEIN"/>
    <property type="match status" value="1"/>
</dbReference>
<dbReference type="InterPro" id="IPR011335">
    <property type="entry name" value="Restrct_endonuc-II-like"/>
</dbReference>
<keyword evidence="3" id="KW-1185">Reference proteome</keyword>
<protein>
    <submittedName>
        <fullName evidence="2">Uma2 family endonuclease</fullName>
    </submittedName>
</protein>
<dbReference type="CDD" id="cd06260">
    <property type="entry name" value="DUF820-like"/>
    <property type="match status" value="1"/>
</dbReference>
<dbReference type="InterPro" id="IPR012296">
    <property type="entry name" value="Nuclease_put_TT1808"/>
</dbReference>
<comment type="caution">
    <text evidence="2">The sequence shown here is derived from an EMBL/GenBank/DDBJ whole genome shotgun (WGS) entry which is preliminary data.</text>
</comment>
<proteinExistence type="predicted"/>
<evidence type="ECO:0000259" key="1">
    <source>
        <dbReference type="Pfam" id="PF05685"/>
    </source>
</evidence>
<dbReference type="PANTHER" id="PTHR36558:SF1">
    <property type="entry name" value="RESTRICTION ENDONUCLEASE DOMAIN-CONTAINING PROTEIN-RELATED"/>
    <property type="match status" value="1"/>
</dbReference>
<dbReference type="Pfam" id="PF05685">
    <property type="entry name" value="Uma2"/>
    <property type="match status" value="1"/>
</dbReference>